<evidence type="ECO:0000256" key="12">
    <source>
        <dbReference type="ARBA" id="ARBA00022842"/>
    </source>
</evidence>
<accession>A0AA35RBJ4</accession>
<sequence length="478" mass="53564">MPTIAVPRDALFEALGKTYTDEEFDELCFDFGIELDEVTSEKEMLIREMGEEKAEANDQKASEQVIYKIDIPANRYDLLCMEGLVRGLLVFLRKIEAPVYKAVLPSRPHRLLVKPATAQVRPFVVAAILRNIAFTQASYNSFIDLQDKLHQNIGRKRSLVAIGTHDLDTLKGPFTYEALPPEQIKFVPLNQTREFTAVELMDLYSKDSHIRHYLHIIQDKPVYPVIYDKNRVVLSMPPIINGDHSKISLSTRNVLIECTATDLKKAKIVLDTLVTMFSEYCETPYTAECVEVVRADGMVEKYPELRYRNEVVTVCDINRGVGINEGAESIAKLLTKMCLRSQVIEGGKSIKIEIPPTRADVLHGCDIMEDVAIAYGFNNITMTLPKTSCVAKQLPVNKLSDQLREGVAQAGFTEALTFALCSRDDVSVRLRKELATIPAVHISNPKTLEFQVARTTLLPGVTKDDIGQQEHAPPDEAV</sequence>
<evidence type="ECO:0000313" key="19">
    <source>
        <dbReference type="Proteomes" id="UP001174909"/>
    </source>
</evidence>
<dbReference type="InterPro" id="IPR005146">
    <property type="entry name" value="B3/B4_tRNA-bd"/>
</dbReference>
<keyword evidence="11" id="KW-0067">ATP-binding</keyword>
<dbReference type="InterPro" id="IPR040659">
    <property type="entry name" value="PhetRS_B1"/>
</dbReference>
<evidence type="ECO:0000256" key="7">
    <source>
        <dbReference type="ARBA" id="ARBA00022490"/>
    </source>
</evidence>
<evidence type="ECO:0000256" key="1">
    <source>
        <dbReference type="ARBA" id="ARBA00001946"/>
    </source>
</evidence>
<reference evidence="18" key="1">
    <citation type="submission" date="2023-03" db="EMBL/GenBank/DDBJ databases">
        <authorList>
            <person name="Steffen K."/>
            <person name="Cardenas P."/>
        </authorList>
    </citation>
    <scope>NUCLEOTIDE SEQUENCE</scope>
</reference>
<dbReference type="SUPFAM" id="SSF56037">
    <property type="entry name" value="PheT/TilS domain"/>
    <property type="match status" value="1"/>
</dbReference>
<dbReference type="InterPro" id="IPR020825">
    <property type="entry name" value="Phe-tRNA_synthase-like_B3/B4"/>
</dbReference>
<dbReference type="GO" id="GO:0006432">
    <property type="term" value="P:phenylalanyl-tRNA aminoacylation"/>
    <property type="evidence" value="ECO:0007669"/>
    <property type="project" value="InterPro"/>
</dbReference>
<protein>
    <recommendedName>
        <fullName evidence="6">Phenylalanine--tRNA ligase beta subunit</fullName>
        <ecNumber evidence="5">6.1.1.20</ecNumber>
    </recommendedName>
    <alternativeName>
        <fullName evidence="15">Phenylalanyl-tRNA synthetase beta subunit</fullName>
    </alternativeName>
</protein>
<organism evidence="18 19">
    <name type="scientific">Geodia barretti</name>
    <name type="common">Barrett's horny sponge</name>
    <dbReference type="NCBI Taxonomy" id="519541"/>
    <lineage>
        <taxon>Eukaryota</taxon>
        <taxon>Metazoa</taxon>
        <taxon>Porifera</taxon>
        <taxon>Demospongiae</taxon>
        <taxon>Heteroscleromorpha</taxon>
        <taxon>Tetractinellida</taxon>
        <taxon>Astrophorina</taxon>
        <taxon>Geodiidae</taxon>
        <taxon>Geodia</taxon>
    </lineage>
</organism>
<evidence type="ECO:0000313" key="18">
    <source>
        <dbReference type="EMBL" id="CAI8007636.1"/>
    </source>
</evidence>
<dbReference type="Pfam" id="PF18262">
    <property type="entry name" value="PhetRS_B1"/>
    <property type="match status" value="1"/>
</dbReference>
<evidence type="ECO:0000256" key="13">
    <source>
        <dbReference type="ARBA" id="ARBA00022917"/>
    </source>
</evidence>
<feature type="domain" description="B5" evidence="17">
    <location>
        <begin position="305"/>
        <end position="382"/>
    </location>
</feature>
<evidence type="ECO:0000259" key="17">
    <source>
        <dbReference type="PROSITE" id="PS51483"/>
    </source>
</evidence>
<dbReference type="SMART" id="SM00873">
    <property type="entry name" value="B3_4"/>
    <property type="match status" value="1"/>
</dbReference>
<evidence type="ECO:0000256" key="9">
    <source>
        <dbReference type="ARBA" id="ARBA00022723"/>
    </source>
</evidence>
<keyword evidence="9" id="KW-0479">Metal-binding</keyword>
<comment type="cofactor">
    <cofactor evidence="1">
        <name>Mg(2+)</name>
        <dbReference type="ChEBI" id="CHEBI:18420"/>
    </cofactor>
</comment>
<evidence type="ECO:0000256" key="14">
    <source>
        <dbReference type="ARBA" id="ARBA00023146"/>
    </source>
</evidence>
<dbReference type="NCBIfam" id="TIGR00471">
    <property type="entry name" value="pheT_arch"/>
    <property type="match status" value="1"/>
</dbReference>
<keyword evidence="7" id="KW-0963">Cytoplasm</keyword>
<dbReference type="Gene3D" id="3.30.56.10">
    <property type="match status" value="2"/>
</dbReference>
<dbReference type="EMBL" id="CASHTH010000795">
    <property type="protein sequence ID" value="CAI8007636.1"/>
    <property type="molecule type" value="Genomic_DNA"/>
</dbReference>
<dbReference type="Proteomes" id="UP001174909">
    <property type="component" value="Unassembled WGS sequence"/>
</dbReference>
<proteinExistence type="inferred from homology"/>
<keyword evidence="14" id="KW-0030">Aminoacyl-tRNA synthetase</keyword>
<comment type="similarity">
    <text evidence="3">Belongs to the phenylalanyl-tRNA synthetase beta subunit family. Type 2 subfamily.</text>
</comment>
<dbReference type="AlphaFoldDB" id="A0AA35RBJ4"/>
<evidence type="ECO:0000256" key="15">
    <source>
        <dbReference type="ARBA" id="ARBA00033189"/>
    </source>
</evidence>
<keyword evidence="13" id="KW-0648">Protein biosynthesis</keyword>
<dbReference type="SUPFAM" id="SSF55681">
    <property type="entry name" value="Class II aaRS and biotin synthetases"/>
    <property type="match status" value="1"/>
</dbReference>
<dbReference type="SMART" id="SM00874">
    <property type="entry name" value="B5"/>
    <property type="match status" value="1"/>
</dbReference>
<dbReference type="InterPro" id="IPR045060">
    <property type="entry name" value="Phe-tRNA-ligase_IIc_bsu"/>
</dbReference>
<comment type="caution">
    <text evidence="18">The sequence shown here is derived from an EMBL/GenBank/DDBJ whole genome shotgun (WGS) entry which is preliminary data.</text>
</comment>
<keyword evidence="19" id="KW-1185">Reference proteome</keyword>
<dbReference type="Gene3D" id="3.50.40.10">
    <property type="entry name" value="Phenylalanyl-trna Synthetase, Chain B, domain 3"/>
    <property type="match status" value="1"/>
</dbReference>
<evidence type="ECO:0000256" key="2">
    <source>
        <dbReference type="ARBA" id="ARBA00004496"/>
    </source>
</evidence>
<comment type="subcellular location">
    <subcellularLocation>
        <location evidence="2">Cytoplasm</location>
    </subcellularLocation>
</comment>
<comment type="catalytic activity">
    <reaction evidence="16">
        <text>tRNA(Phe) + L-phenylalanine + ATP = L-phenylalanyl-tRNA(Phe) + AMP + diphosphate + H(+)</text>
        <dbReference type="Rhea" id="RHEA:19413"/>
        <dbReference type="Rhea" id="RHEA-COMP:9668"/>
        <dbReference type="Rhea" id="RHEA-COMP:9699"/>
        <dbReference type="ChEBI" id="CHEBI:15378"/>
        <dbReference type="ChEBI" id="CHEBI:30616"/>
        <dbReference type="ChEBI" id="CHEBI:33019"/>
        <dbReference type="ChEBI" id="CHEBI:58095"/>
        <dbReference type="ChEBI" id="CHEBI:78442"/>
        <dbReference type="ChEBI" id="CHEBI:78531"/>
        <dbReference type="ChEBI" id="CHEBI:456215"/>
        <dbReference type="EC" id="6.1.1.20"/>
    </reaction>
</comment>
<dbReference type="GO" id="GO:0000287">
    <property type="term" value="F:magnesium ion binding"/>
    <property type="evidence" value="ECO:0007669"/>
    <property type="project" value="InterPro"/>
</dbReference>
<dbReference type="PANTHER" id="PTHR10947:SF0">
    <property type="entry name" value="PHENYLALANINE--TRNA LIGASE BETA SUBUNIT"/>
    <property type="match status" value="1"/>
</dbReference>
<dbReference type="Pfam" id="PF17759">
    <property type="entry name" value="tRNA_synthFbeta"/>
    <property type="match status" value="1"/>
</dbReference>
<evidence type="ECO:0000256" key="10">
    <source>
        <dbReference type="ARBA" id="ARBA00022741"/>
    </source>
</evidence>
<dbReference type="GO" id="GO:0003723">
    <property type="term" value="F:RNA binding"/>
    <property type="evidence" value="ECO:0007669"/>
    <property type="project" value="InterPro"/>
</dbReference>
<evidence type="ECO:0000256" key="3">
    <source>
        <dbReference type="ARBA" id="ARBA00007438"/>
    </source>
</evidence>
<evidence type="ECO:0000256" key="5">
    <source>
        <dbReference type="ARBA" id="ARBA00012814"/>
    </source>
</evidence>
<name>A0AA35RBJ4_GEOBA</name>
<dbReference type="Pfam" id="PF03484">
    <property type="entry name" value="B5"/>
    <property type="match status" value="1"/>
</dbReference>
<dbReference type="GO" id="GO:0004826">
    <property type="term" value="F:phenylalanine-tRNA ligase activity"/>
    <property type="evidence" value="ECO:0007669"/>
    <property type="project" value="UniProtKB-EC"/>
</dbReference>
<dbReference type="PROSITE" id="PS51483">
    <property type="entry name" value="B5"/>
    <property type="match status" value="1"/>
</dbReference>
<dbReference type="InterPro" id="IPR009061">
    <property type="entry name" value="DNA-bd_dom_put_sf"/>
</dbReference>
<evidence type="ECO:0000256" key="11">
    <source>
        <dbReference type="ARBA" id="ARBA00022840"/>
    </source>
</evidence>
<dbReference type="Pfam" id="PF03483">
    <property type="entry name" value="B3_4"/>
    <property type="match status" value="1"/>
</dbReference>
<dbReference type="PANTHER" id="PTHR10947">
    <property type="entry name" value="PHENYLALANYL-TRNA SYNTHETASE BETA CHAIN AND LEUCINE-RICH REPEAT-CONTAINING PROTEIN 47"/>
    <property type="match status" value="1"/>
</dbReference>
<keyword evidence="8 18" id="KW-0436">Ligase</keyword>
<dbReference type="EC" id="6.1.1.20" evidence="5"/>
<dbReference type="GO" id="GO:0005524">
    <property type="term" value="F:ATP binding"/>
    <property type="evidence" value="ECO:0007669"/>
    <property type="project" value="UniProtKB-KW"/>
</dbReference>
<evidence type="ECO:0000256" key="4">
    <source>
        <dbReference type="ARBA" id="ARBA00011209"/>
    </source>
</evidence>
<evidence type="ECO:0000256" key="6">
    <source>
        <dbReference type="ARBA" id="ARBA00017032"/>
    </source>
</evidence>
<dbReference type="GO" id="GO:0009328">
    <property type="term" value="C:phenylalanine-tRNA ligase complex"/>
    <property type="evidence" value="ECO:0007669"/>
    <property type="project" value="TreeGrafter"/>
</dbReference>
<evidence type="ECO:0000256" key="8">
    <source>
        <dbReference type="ARBA" id="ARBA00022598"/>
    </source>
</evidence>
<dbReference type="FunFam" id="3.50.40.10:FF:000002">
    <property type="entry name" value="phenylalanine--tRNA ligase beta subunit"/>
    <property type="match status" value="1"/>
</dbReference>
<dbReference type="SUPFAM" id="SSF46955">
    <property type="entry name" value="Putative DNA-binding domain"/>
    <property type="match status" value="2"/>
</dbReference>
<dbReference type="Gene3D" id="3.30.930.10">
    <property type="entry name" value="Bira Bifunctional Protein, Domain 2"/>
    <property type="match status" value="1"/>
</dbReference>
<gene>
    <name evidence="18" type="ORF">GBAR_LOCUS5314</name>
</gene>
<keyword evidence="12" id="KW-0460">Magnesium</keyword>
<comment type="subunit">
    <text evidence="4">Tetramer of two alpha and two beta subunits.</text>
</comment>
<evidence type="ECO:0000256" key="16">
    <source>
        <dbReference type="ARBA" id="ARBA00049255"/>
    </source>
</evidence>
<dbReference type="InterPro" id="IPR004531">
    <property type="entry name" value="Phe-tRNA-synth_IIc_bsu_arc_euk"/>
</dbReference>
<dbReference type="InterPro" id="IPR041616">
    <property type="entry name" value="PheRS_beta_core"/>
</dbReference>
<keyword evidence="10" id="KW-0547">Nucleotide-binding</keyword>
<dbReference type="FunFam" id="3.30.56.10:FF:000005">
    <property type="entry name" value="Phenylalanine--tRNA ligase beta subunit"/>
    <property type="match status" value="1"/>
</dbReference>
<dbReference type="InterPro" id="IPR045864">
    <property type="entry name" value="aa-tRNA-synth_II/BPL/LPL"/>
</dbReference>
<dbReference type="InterPro" id="IPR005147">
    <property type="entry name" value="tRNA_synthase_B5-dom"/>
</dbReference>
<dbReference type="FunFam" id="3.30.56.10:FF:000003">
    <property type="entry name" value="Phenylalanine--tRNA ligase beta subunit"/>
    <property type="match status" value="1"/>
</dbReference>